<name>A0A545ARY4_9ACTN</name>
<feature type="chain" id="PRO_5039671102" description="VCBS repeat-containing protein" evidence="1">
    <location>
        <begin position="26"/>
        <end position="221"/>
    </location>
</feature>
<keyword evidence="3" id="KW-1185">Reference proteome</keyword>
<sequence length="221" mass="24315">MALRTLRARLAVVLVVVAASLGAVAAPAAASPQPPLSSSSRPTNFHWNSATLDVPWTAARLPDGSRCGGGRLTFAPIGLDDTSWGSATRGRFTYEVRGLGFADVNRDGSVDQLVEFACSKTGTDVGFNYYYVYSFTGKHLYRTHYSFRPFVRDYVTSADFAASAKWAVLDIRVRTGAVDVTQWVRGKRGVTVHRTFRWHPRRGLIANRPLPFHPEADVAPR</sequence>
<evidence type="ECO:0000313" key="3">
    <source>
        <dbReference type="Proteomes" id="UP000317982"/>
    </source>
</evidence>
<dbReference type="RefSeq" id="WP_142705577.1">
    <property type="nucleotide sequence ID" value="NZ_VIRS01000010.1"/>
</dbReference>
<dbReference type="EMBL" id="VIRS01000010">
    <property type="protein sequence ID" value="TQS44087.1"/>
    <property type="molecule type" value="Genomic_DNA"/>
</dbReference>
<dbReference type="AlphaFoldDB" id="A0A545ARY4"/>
<organism evidence="2 3">
    <name type="scientific">Cryptosporangium phraense</name>
    <dbReference type="NCBI Taxonomy" id="2593070"/>
    <lineage>
        <taxon>Bacteria</taxon>
        <taxon>Bacillati</taxon>
        <taxon>Actinomycetota</taxon>
        <taxon>Actinomycetes</taxon>
        <taxon>Cryptosporangiales</taxon>
        <taxon>Cryptosporangiaceae</taxon>
        <taxon>Cryptosporangium</taxon>
    </lineage>
</organism>
<feature type="signal peptide" evidence="1">
    <location>
        <begin position="1"/>
        <end position="25"/>
    </location>
</feature>
<protein>
    <recommendedName>
        <fullName evidence="4">VCBS repeat-containing protein</fullName>
    </recommendedName>
</protein>
<gene>
    <name evidence="2" type="ORF">FL583_16705</name>
</gene>
<dbReference type="OrthoDB" id="5191296at2"/>
<evidence type="ECO:0000313" key="2">
    <source>
        <dbReference type="EMBL" id="TQS44087.1"/>
    </source>
</evidence>
<dbReference type="InParanoid" id="A0A545ARY4"/>
<proteinExistence type="predicted"/>
<evidence type="ECO:0008006" key="4">
    <source>
        <dbReference type="Google" id="ProtNLM"/>
    </source>
</evidence>
<comment type="caution">
    <text evidence="2">The sequence shown here is derived from an EMBL/GenBank/DDBJ whole genome shotgun (WGS) entry which is preliminary data.</text>
</comment>
<evidence type="ECO:0000256" key="1">
    <source>
        <dbReference type="SAM" id="SignalP"/>
    </source>
</evidence>
<keyword evidence="1" id="KW-0732">Signal</keyword>
<reference evidence="2 3" key="1">
    <citation type="submission" date="2019-07" db="EMBL/GenBank/DDBJ databases">
        <title>Cryptosporangium phraense sp. nov., isolated from plant litter.</title>
        <authorList>
            <person name="Suriyachadkun C."/>
        </authorList>
    </citation>
    <scope>NUCLEOTIDE SEQUENCE [LARGE SCALE GENOMIC DNA]</scope>
    <source>
        <strain evidence="2 3">A-T 5661</strain>
    </source>
</reference>
<accession>A0A545ARY4</accession>
<dbReference type="Proteomes" id="UP000317982">
    <property type="component" value="Unassembled WGS sequence"/>
</dbReference>